<evidence type="ECO:0000313" key="2">
    <source>
        <dbReference type="Proteomes" id="UP000821845"/>
    </source>
</evidence>
<keyword evidence="2" id="KW-1185">Reference proteome</keyword>
<accession>A0ACB7SEN7</accession>
<evidence type="ECO:0000313" key="1">
    <source>
        <dbReference type="EMBL" id="KAH6933075.1"/>
    </source>
</evidence>
<dbReference type="EMBL" id="CM023484">
    <property type="protein sequence ID" value="KAH6933075.1"/>
    <property type="molecule type" value="Genomic_DNA"/>
</dbReference>
<sequence>MDSSSSQSSPCYAQDCCWSVPVIAACATFLTSAVDSSRGYLYVLYVDTYGISRGTASWPDNVLVITRNLSGFAVALLQNRLSLFSITMLSLTVSAGGAVVGALSPNIFWTGAAVGGFYGLGFGASLACFSLYSLAYFTEYRATASSSKYVAWSIAGLTWPSLVSSLANNYGLRGTLLLCGACILQSCPLLMLLKYPRPFTGCFRRQSNSRNIGHAEDTKQLENQIETRSLRRPPRCPQEKLVISAGGSARIATSCVSLGTLFRIPDFYVLTFVYVAFDWSQSVFLTTAADYALDKGATLEKAKYILTLIALGNLVGCTALPWAADRIPFSRGPFAVAGLVASLVAFVAASVSSCFEWFATFSTILGVFQGYLMSIRAVLLADYVGAQNVPISYGIAGLILVPLSLCGSTILGAFRDILGSYDNLYLVLGALDILGAVLLFPLVFRNRARRSTYKVNRGPAAT</sequence>
<reference evidence="1" key="1">
    <citation type="submission" date="2020-05" db="EMBL/GenBank/DDBJ databases">
        <title>Large-scale comparative analyses of tick genomes elucidate their genetic diversity and vector capacities.</title>
        <authorList>
            <person name="Jia N."/>
            <person name="Wang J."/>
            <person name="Shi W."/>
            <person name="Du L."/>
            <person name="Sun Y."/>
            <person name="Zhan W."/>
            <person name="Jiang J."/>
            <person name="Wang Q."/>
            <person name="Zhang B."/>
            <person name="Ji P."/>
            <person name="Sakyi L.B."/>
            <person name="Cui X."/>
            <person name="Yuan T."/>
            <person name="Jiang B."/>
            <person name="Yang W."/>
            <person name="Lam T.T.-Y."/>
            <person name="Chang Q."/>
            <person name="Ding S."/>
            <person name="Wang X."/>
            <person name="Zhu J."/>
            <person name="Ruan X."/>
            <person name="Zhao L."/>
            <person name="Wei J."/>
            <person name="Que T."/>
            <person name="Du C."/>
            <person name="Cheng J."/>
            <person name="Dai P."/>
            <person name="Han X."/>
            <person name="Huang E."/>
            <person name="Gao Y."/>
            <person name="Liu J."/>
            <person name="Shao H."/>
            <person name="Ye R."/>
            <person name="Li L."/>
            <person name="Wei W."/>
            <person name="Wang X."/>
            <person name="Wang C."/>
            <person name="Yang T."/>
            <person name="Huo Q."/>
            <person name="Li W."/>
            <person name="Guo W."/>
            <person name="Chen H."/>
            <person name="Zhou L."/>
            <person name="Ni X."/>
            <person name="Tian J."/>
            <person name="Zhou Y."/>
            <person name="Sheng Y."/>
            <person name="Liu T."/>
            <person name="Pan Y."/>
            <person name="Xia L."/>
            <person name="Li J."/>
            <person name="Zhao F."/>
            <person name="Cao W."/>
        </authorList>
    </citation>
    <scope>NUCLEOTIDE SEQUENCE</scope>
    <source>
        <strain evidence="1">Hyas-2018</strain>
    </source>
</reference>
<proteinExistence type="predicted"/>
<gene>
    <name evidence="1" type="ORF">HPB50_011855</name>
</gene>
<organism evidence="1 2">
    <name type="scientific">Hyalomma asiaticum</name>
    <name type="common">Tick</name>
    <dbReference type="NCBI Taxonomy" id="266040"/>
    <lineage>
        <taxon>Eukaryota</taxon>
        <taxon>Metazoa</taxon>
        <taxon>Ecdysozoa</taxon>
        <taxon>Arthropoda</taxon>
        <taxon>Chelicerata</taxon>
        <taxon>Arachnida</taxon>
        <taxon>Acari</taxon>
        <taxon>Parasitiformes</taxon>
        <taxon>Ixodida</taxon>
        <taxon>Ixodoidea</taxon>
        <taxon>Ixodidae</taxon>
        <taxon>Hyalomminae</taxon>
        <taxon>Hyalomma</taxon>
    </lineage>
</organism>
<dbReference type="Proteomes" id="UP000821845">
    <property type="component" value="Chromosome 4"/>
</dbReference>
<comment type="caution">
    <text evidence="1">The sequence shown here is derived from an EMBL/GenBank/DDBJ whole genome shotgun (WGS) entry which is preliminary data.</text>
</comment>
<name>A0ACB7SEN7_HYAAI</name>
<protein>
    <submittedName>
        <fullName evidence="1">Uncharacterized protein</fullName>
    </submittedName>
</protein>